<protein>
    <submittedName>
        <fullName evidence="2">Uncharacterized protein</fullName>
    </submittedName>
</protein>
<keyword evidence="3" id="KW-1185">Reference proteome</keyword>
<comment type="caution">
    <text evidence="2">The sequence shown here is derived from an EMBL/GenBank/DDBJ whole genome shotgun (WGS) entry which is preliminary data.</text>
</comment>
<reference evidence="2 3" key="1">
    <citation type="submission" date="2020-10" db="EMBL/GenBank/DDBJ databases">
        <title>Plant Genome Project.</title>
        <authorList>
            <person name="Zhang R.-G."/>
        </authorList>
    </citation>
    <scope>NUCLEOTIDE SEQUENCE [LARGE SCALE GENOMIC DNA]</scope>
    <source>
        <strain evidence="2">FAFU-HL-1</strain>
        <tissue evidence="2">Leaf</tissue>
    </source>
</reference>
<evidence type="ECO:0000313" key="3">
    <source>
        <dbReference type="Proteomes" id="UP000657918"/>
    </source>
</evidence>
<name>A0A835MVA9_9ROSI</name>
<organism evidence="2 3">
    <name type="scientific">Salix dunnii</name>
    <dbReference type="NCBI Taxonomy" id="1413687"/>
    <lineage>
        <taxon>Eukaryota</taxon>
        <taxon>Viridiplantae</taxon>
        <taxon>Streptophyta</taxon>
        <taxon>Embryophyta</taxon>
        <taxon>Tracheophyta</taxon>
        <taxon>Spermatophyta</taxon>
        <taxon>Magnoliopsida</taxon>
        <taxon>eudicotyledons</taxon>
        <taxon>Gunneridae</taxon>
        <taxon>Pentapetalae</taxon>
        <taxon>rosids</taxon>
        <taxon>fabids</taxon>
        <taxon>Malpighiales</taxon>
        <taxon>Salicaceae</taxon>
        <taxon>Saliceae</taxon>
        <taxon>Salix</taxon>
    </lineage>
</organism>
<dbReference type="AlphaFoldDB" id="A0A835MVA9"/>
<feature type="region of interest" description="Disordered" evidence="1">
    <location>
        <begin position="32"/>
        <end position="53"/>
    </location>
</feature>
<gene>
    <name evidence="2" type="ORF">SADUNF_Sadunf08G0176100</name>
</gene>
<evidence type="ECO:0000313" key="2">
    <source>
        <dbReference type="EMBL" id="KAF9678094.1"/>
    </source>
</evidence>
<evidence type="ECO:0000256" key="1">
    <source>
        <dbReference type="SAM" id="MobiDB-lite"/>
    </source>
</evidence>
<accession>A0A835MVA9</accession>
<proteinExistence type="predicted"/>
<sequence length="95" mass="10638">MSWMNLLGLVQVFEVESGEFWIKAGWREEQDEEIREGAATKPPKTQNTGGCEGLVQKNPAMVLLEKHKHSNRRSTQLQIAATLGATLPSFERAKT</sequence>
<dbReference type="EMBL" id="JADGMS010000008">
    <property type="protein sequence ID" value="KAF9678094.1"/>
    <property type="molecule type" value="Genomic_DNA"/>
</dbReference>
<dbReference type="Proteomes" id="UP000657918">
    <property type="component" value="Chromosome 8"/>
</dbReference>